<gene>
    <name evidence="9" type="ORF">SUH3_21605</name>
</gene>
<organism evidence="9 10">
    <name type="scientific">Pseudosulfitobacter pseudonitzschiae</name>
    <dbReference type="NCBI Taxonomy" id="1402135"/>
    <lineage>
        <taxon>Bacteria</taxon>
        <taxon>Pseudomonadati</taxon>
        <taxon>Pseudomonadota</taxon>
        <taxon>Alphaproteobacteria</taxon>
        <taxon>Rhodobacterales</taxon>
        <taxon>Roseobacteraceae</taxon>
        <taxon>Pseudosulfitobacter</taxon>
    </lineage>
</organism>
<comment type="subcellular location">
    <subcellularLocation>
        <location evidence="7">Cell inner membrane</location>
        <topology evidence="7">Multi-pass membrane protein</topology>
    </subcellularLocation>
    <subcellularLocation>
        <location evidence="1">Cell membrane</location>
        <topology evidence="1">Multi-pass membrane protein</topology>
    </subcellularLocation>
</comment>
<evidence type="ECO:0000259" key="8">
    <source>
        <dbReference type="Pfam" id="PF04290"/>
    </source>
</evidence>
<feature type="transmembrane region" description="Helical" evidence="7">
    <location>
        <begin position="50"/>
        <end position="68"/>
    </location>
</feature>
<keyword evidence="2 7" id="KW-0813">Transport</keyword>
<dbReference type="AlphaFoldDB" id="A0A073IZ15"/>
<keyword evidence="4 7" id="KW-0812">Transmembrane</keyword>
<accession>A0A073IZ15</accession>
<dbReference type="EMBL" id="JAMD01000006">
    <property type="protein sequence ID" value="KEJ95583.1"/>
    <property type="molecule type" value="Genomic_DNA"/>
</dbReference>
<evidence type="ECO:0000256" key="3">
    <source>
        <dbReference type="ARBA" id="ARBA00022475"/>
    </source>
</evidence>
<protein>
    <recommendedName>
        <fullName evidence="7">TRAP transporter small permease protein</fullName>
    </recommendedName>
</protein>
<dbReference type="GO" id="GO:0005886">
    <property type="term" value="C:plasma membrane"/>
    <property type="evidence" value="ECO:0007669"/>
    <property type="project" value="UniProtKB-SubCell"/>
</dbReference>
<keyword evidence="5 7" id="KW-1133">Transmembrane helix</keyword>
<evidence type="ECO:0000256" key="1">
    <source>
        <dbReference type="ARBA" id="ARBA00004651"/>
    </source>
</evidence>
<comment type="subunit">
    <text evidence="7">The complex comprises the extracytoplasmic solute receptor protein and the two transmembrane proteins.</text>
</comment>
<comment type="function">
    <text evidence="7">Part of the tripartite ATP-independent periplasmic (TRAP) transport system.</text>
</comment>
<keyword evidence="6 7" id="KW-0472">Membrane</keyword>
<dbReference type="Proteomes" id="UP000027746">
    <property type="component" value="Unassembled WGS sequence"/>
</dbReference>
<evidence type="ECO:0000256" key="6">
    <source>
        <dbReference type="ARBA" id="ARBA00023136"/>
    </source>
</evidence>
<proteinExistence type="inferred from homology"/>
<reference evidence="9 10" key="1">
    <citation type="submission" date="2014-01" db="EMBL/GenBank/DDBJ databases">
        <title>Sulfitobacter sp. H3 (MCCC 1A00686) Genome Sequencing.</title>
        <authorList>
            <person name="Lai Q."/>
            <person name="Hong Z."/>
        </authorList>
    </citation>
    <scope>NUCLEOTIDE SEQUENCE [LARGE SCALE GENOMIC DNA]</scope>
    <source>
        <strain evidence="9 10">H3</strain>
    </source>
</reference>
<feature type="domain" description="Tripartite ATP-independent periplasmic transporters DctQ component" evidence="8">
    <location>
        <begin position="26"/>
        <end position="153"/>
    </location>
</feature>
<evidence type="ECO:0000256" key="5">
    <source>
        <dbReference type="ARBA" id="ARBA00022989"/>
    </source>
</evidence>
<dbReference type="InterPro" id="IPR055348">
    <property type="entry name" value="DctQ"/>
</dbReference>
<feature type="transmembrane region" description="Helical" evidence="7">
    <location>
        <begin position="89"/>
        <end position="110"/>
    </location>
</feature>
<evidence type="ECO:0000256" key="7">
    <source>
        <dbReference type="RuleBase" id="RU369079"/>
    </source>
</evidence>
<feature type="transmembrane region" description="Helical" evidence="7">
    <location>
        <begin position="12"/>
        <end position="30"/>
    </location>
</feature>
<dbReference type="RefSeq" id="WP_037926933.1">
    <property type="nucleotide sequence ID" value="NZ_CP054599.1"/>
</dbReference>
<evidence type="ECO:0000256" key="4">
    <source>
        <dbReference type="ARBA" id="ARBA00022692"/>
    </source>
</evidence>
<keyword evidence="10" id="KW-1185">Reference proteome</keyword>
<dbReference type="OrthoDB" id="8456618at2"/>
<keyword evidence="7" id="KW-0997">Cell inner membrane</keyword>
<dbReference type="GeneID" id="68871541"/>
<name>A0A073IZ15_9RHOB</name>
<comment type="caution">
    <text evidence="9">The sequence shown here is derived from an EMBL/GenBank/DDBJ whole genome shotgun (WGS) entry which is preliminary data.</text>
</comment>
<keyword evidence="3" id="KW-1003">Cell membrane</keyword>
<comment type="similarity">
    <text evidence="7">Belongs to the TRAP transporter small permease family.</text>
</comment>
<sequence>MTWVWKRSLGLARALALVGFTGLLILALMTSLDVLLRWLFKAPLQGVNDVSSVVMAVVIAACIPANLAMKQNIRVEVFGAIGGRMVHKILEVLSSSLTLVFILLIAWQFVPFAASLKAGGDRTWVLGWPVWPWWSVAAVMMWLAAFVQAMVLVIDLIALFHRTDDPLPHDDTTSAA</sequence>
<evidence type="ECO:0000313" key="10">
    <source>
        <dbReference type="Proteomes" id="UP000027746"/>
    </source>
</evidence>
<evidence type="ECO:0000256" key="2">
    <source>
        <dbReference type="ARBA" id="ARBA00022448"/>
    </source>
</evidence>
<evidence type="ECO:0000313" key="9">
    <source>
        <dbReference type="EMBL" id="KEJ95583.1"/>
    </source>
</evidence>
<dbReference type="GO" id="GO:0022857">
    <property type="term" value="F:transmembrane transporter activity"/>
    <property type="evidence" value="ECO:0007669"/>
    <property type="project" value="UniProtKB-UniRule"/>
</dbReference>
<dbReference type="Pfam" id="PF04290">
    <property type="entry name" value="DctQ"/>
    <property type="match status" value="1"/>
</dbReference>
<feature type="transmembrane region" description="Helical" evidence="7">
    <location>
        <begin position="130"/>
        <end position="154"/>
    </location>
</feature>